<name>A0AAN9U092_9PEZI</name>
<feature type="region of interest" description="Disordered" evidence="1">
    <location>
        <begin position="1"/>
        <end position="29"/>
    </location>
</feature>
<keyword evidence="3" id="KW-1185">Reference proteome</keyword>
<evidence type="ECO:0000313" key="2">
    <source>
        <dbReference type="EMBL" id="KAK7735639.1"/>
    </source>
</evidence>
<evidence type="ECO:0000313" key="3">
    <source>
        <dbReference type="Proteomes" id="UP001320245"/>
    </source>
</evidence>
<accession>A0AAN9U092</accession>
<gene>
    <name evidence="2" type="ORF">SLS53_007379</name>
</gene>
<dbReference type="AlphaFoldDB" id="A0AAN9U092"/>
<organism evidence="2 3">
    <name type="scientific">Cytospora paraplurivora</name>
    <dbReference type="NCBI Taxonomy" id="2898453"/>
    <lineage>
        <taxon>Eukaryota</taxon>
        <taxon>Fungi</taxon>
        <taxon>Dikarya</taxon>
        <taxon>Ascomycota</taxon>
        <taxon>Pezizomycotina</taxon>
        <taxon>Sordariomycetes</taxon>
        <taxon>Sordariomycetidae</taxon>
        <taxon>Diaporthales</taxon>
        <taxon>Cytosporaceae</taxon>
        <taxon>Cytospora</taxon>
    </lineage>
</organism>
<feature type="compositionally biased region" description="Low complexity" evidence="1">
    <location>
        <begin position="10"/>
        <end position="20"/>
    </location>
</feature>
<proteinExistence type="predicted"/>
<comment type="caution">
    <text evidence="2">The sequence shown here is derived from an EMBL/GenBank/DDBJ whole genome shotgun (WGS) entry which is preliminary data.</text>
</comment>
<evidence type="ECO:0000256" key="1">
    <source>
        <dbReference type="SAM" id="MobiDB-lite"/>
    </source>
</evidence>
<dbReference type="EMBL" id="JAJSPL020000037">
    <property type="protein sequence ID" value="KAK7735639.1"/>
    <property type="molecule type" value="Genomic_DNA"/>
</dbReference>
<dbReference type="Proteomes" id="UP001320245">
    <property type="component" value="Unassembled WGS sequence"/>
</dbReference>
<reference evidence="2 3" key="1">
    <citation type="journal article" date="2023" name="PLoS ONE">
        <title>Cytospora paraplurivora sp. nov. isolated from orchards with fruit tree decline syndrome in Ontario, Canada.</title>
        <authorList>
            <person name="Ilyukhin E."/>
            <person name="Nguyen H.D.T."/>
            <person name="Castle A.J."/>
            <person name="Ellouze W."/>
        </authorList>
    </citation>
    <scope>NUCLEOTIDE SEQUENCE [LARGE SCALE GENOMIC DNA]</scope>
    <source>
        <strain evidence="2 3">FDS-564</strain>
    </source>
</reference>
<sequence length="156" mass="17125">MANFKLHLRPSGPDGLAAPAPAEPDPPQSSWYEDCVNFKGDALTGGWNSAKDNVKFPTVESIMADMTAYENIGRGPNIFYSFGVPTVQLDKPRARTVMAQGIATALAKLSKGEVFFVVKNHKGDHGGEGVYQLPETNDNLINVWRDYEYPALQRNP</sequence>
<protein>
    <submittedName>
        <fullName evidence="2">Uncharacterized protein</fullName>
    </submittedName>
</protein>